<dbReference type="Gene3D" id="3.40.50.300">
    <property type="entry name" value="P-loop containing nucleotide triphosphate hydrolases"/>
    <property type="match status" value="1"/>
</dbReference>
<dbReference type="Pfam" id="PF00383">
    <property type="entry name" value="dCMP_cyt_deam_1"/>
    <property type="match status" value="1"/>
</dbReference>
<comment type="cofactor">
    <cofactor evidence="1">
        <name>Zn(2+)</name>
        <dbReference type="ChEBI" id="CHEBI:29105"/>
    </cofactor>
</comment>
<evidence type="ECO:0000256" key="1">
    <source>
        <dbReference type="ARBA" id="ARBA00001947"/>
    </source>
</evidence>
<dbReference type="EMBL" id="AP026709">
    <property type="protein sequence ID" value="BDQ37863.1"/>
    <property type="molecule type" value="Genomic_DNA"/>
</dbReference>
<keyword evidence="3" id="KW-0479">Metal-binding</keyword>
<name>A0ABN6S6T8_9BACT</name>
<accession>A0ABN6S6T8</accession>
<dbReference type="SUPFAM" id="SSF53927">
    <property type="entry name" value="Cytidine deaminase-like"/>
    <property type="match status" value="1"/>
</dbReference>
<dbReference type="SUPFAM" id="SSF52540">
    <property type="entry name" value="P-loop containing nucleoside triphosphate hydrolases"/>
    <property type="match status" value="1"/>
</dbReference>
<dbReference type="PANTHER" id="PTHR11086">
    <property type="entry name" value="DEOXYCYTIDYLATE DEAMINASE-RELATED"/>
    <property type="match status" value="1"/>
</dbReference>
<dbReference type="PROSITE" id="PS51747">
    <property type="entry name" value="CYT_DCMP_DEAMINASES_2"/>
    <property type="match status" value="1"/>
</dbReference>
<dbReference type="RefSeq" id="WP_281760379.1">
    <property type="nucleotide sequence ID" value="NZ_AP026709.1"/>
</dbReference>
<dbReference type="Gene3D" id="3.40.140.10">
    <property type="entry name" value="Cytidine Deaminase, domain 2"/>
    <property type="match status" value="1"/>
</dbReference>
<dbReference type="InterPro" id="IPR016193">
    <property type="entry name" value="Cytidine_deaminase-like"/>
</dbReference>
<dbReference type="PANTHER" id="PTHR11086:SF18">
    <property type="entry name" value="DEOXYCYTIDYLATE DEAMINASE"/>
    <property type="match status" value="1"/>
</dbReference>
<dbReference type="Proteomes" id="UP001317742">
    <property type="component" value="Chromosome"/>
</dbReference>
<sequence>MDSAMKLGQTTKRKSQKPYDKIIDRETNELVIAFCGAAGSGTTKIAERLRKELEEREYTVRPIQLSALIKRHSKKGIDEKDHAKRIQMLQQEGTELRTQYGEDVLAMLSIKDIKYHREETHPSTGILQDPTERRYATIIDSLKHPHEERLLRKVYGDMFYLFGVLCPEDIRIQRLQHEKEMSPATAHTIVETDKSEEEKKGQQLLDTIHLSDFFFRNTDVDSKEIKASLVRFVDLILGANTITPTVEEYGMALAYSSSLRSGCISRQVGAAIVKDGDVIATGRNDVPRYDGGLYTATDSPDGRCFKWGTETCRNDVKKQVMKRKMLGLINDELPETSSLDEEKFNKICKAVGINNIIEYSRAIHAEMDALTTLARTGSSGAKGSTLLCTTYPCHNCARHIVAAGVRRVFYIEPYEKSLATELHNDSISTTDKPSEKPKKLEIVAFEGVGPTKYSRLFRQMDRKDKRTCGVEEINTRKSKPFLGHALDRFTDYEAKVVDYLSEIKLDQKRLPE</sequence>
<evidence type="ECO:0000256" key="4">
    <source>
        <dbReference type="ARBA" id="ARBA00022801"/>
    </source>
</evidence>
<proteinExistence type="inferred from homology"/>
<evidence type="ECO:0000256" key="5">
    <source>
        <dbReference type="ARBA" id="ARBA00022833"/>
    </source>
</evidence>
<dbReference type="InterPro" id="IPR035105">
    <property type="entry name" value="Deoxycytidylate_deaminase_dom"/>
</dbReference>
<gene>
    <name evidence="7" type="ORF">SYK_22230</name>
</gene>
<dbReference type="PROSITE" id="PS00903">
    <property type="entry name" value="CYT_DCMP_DEAMINASES_1"/>
    <property type="match status" value="1"/>
</dbReference>
<protein>
    <submittedName>
        <fullName evidence="7">Deoxycytidylate deaminase</fullName>
    </submittedName>
</protein>
<evidence type="ECO:0000256" key="2">
    <source>
        <dbReference type="ARBA" id="ARBA00006576"/>
    </source>
</evidence>
<dbReference type="InterPro" id="IPR016192">
    <property type="entry name" value="APOBEC/CMP_deaminase_Zn-bd"/>
</dbReference>
<dbReference type="InterPro" id="IPR015517">
    <property type="entry name" value="dCMP_deaminase-rel"/>
</dbReference>
<evidence type="ECO:0000256" key="3">
    <source>
        <dbReference type="ARBA" id="ARBA00022723"/>
    </source>
</evidence>
<organism evidence="7 8">
    <name type="scientific">Pseudodesulfovibrio nedwellii</name>
    <dbReference type="NCBI Taxonomy" id="2973072"/>
    <lineage>
        <taxon>Bacteria</taxon>
        <taxon>Pseudomonadati</taxon>
        <taxon>Thermodesulfobacteriota</taxon>
        <taxon>Desulfovibrionia</taxon>
        <taxon>Desulfovibrionales</taxon>
        <taxon>Desulfovibrionaceae</taxon>
    </lineage>
</organism>
<comment type="similarity">
    <text evidence="2">Belongs to the cytidine and deoxycytidylate deaminase family.</text>
</comment>
<dbReference type="CDD" id="cd01286">
    <property type="entry name" value="deoxycytidylate_deaminase"/>
    <property type="match status" value="1"/>
</dbReference>
<dbReference type="NCBIfam" id="NF041025">
    <property type="entry name" value="antiphage_deaminase"/>
    <property type="match status" value="1"/>
</dbReference>
<dbReference type="InterPro" id="IPR027417">
    <property type="entry name" value="P-loop_NTPase"/>
</dbReference>
<feature type="domain" description="CMP/dCMP-type deaminase" evidence="6">
    <location>
        <begin position="245"/>
        <end position="421"/>
    </location>
</feature>
<evidence type="ECO:0000313" key="8">
    <source>
        <dbReference type="Proteomes" id="UP001317742"/>
    </source>
</evidence>
<reference evidence="7 8" key="1">
    <citation type="submission" date="2022-08" db="EMBL/GenBank/DDBJ databases">
        <title>Genome Sequence of the sulphate-reducing bacterium, Pseudodesulfovibrio sp. SYK.</title>
        <authorList>
            <person name="Kondo R."/>
            <person name="Kataoka T."/>
        </authorList>
    </citation>
    <scope>NUCLEOTIDE SEQUENCE [LARGE SCALE GENOMIC DNA]</scope>
    <source>
        <strain evidence="7 8">SYK</strain>
    </source>
</reference>
<keyword evidence="8" id="KW-1185">Reference proteome</keyword>
<evidence type="ECO:0000313" key="7">
    <source>
        <dbReference type="EMBL" id="BDQ37863.1"/>
    </source>
</evidence>
<keyword evidence="5" id="KW-0862">Zinc</keyword>
<evidence type="ECO:0000259" key="6">
    <source>
        <dbReference type="PROSITE" id="PS51747"/>
    </source>
</evidence>
<dbReference type="InterPro" id="IPR002125">
    <property type="entry name" value="CMP_dCMP_dom"/>
</dbReference>
<keyword evidence="4" id="KW-0378">Hydrolase</keyword>